<dbReference type="CDD" id="cd19118">
    <property type="entry name" value="AKR_AKR3B1-3"/>
    <property type="match status" value="1"/>
</dbReference>
<feature type="site" description="Lowers pKa of active site Tyr" evidence="3">
    <location>
        <position position="81"/>
    </location>
</feature>
<evidence type="ECO:0000313" key="5">
    <source>
        <dbReference type="EMBL" id="CAE6479034.1"/>
    </source>
</evidence>
<dbReference type="Proteomes" id="UP000663853">
    <property type="component" value="Unassembled WGS sequence"/>
</dbReference>
<dbReference type="PIRSF" id="PIRSF000097">
    <property type="entry name" value="AKR"/>
    <property type="match status" value="1"/>
</dbReference>
<evidence type="ECO:0000313" key="6">
    <source>
        <dbReference type="Proteomes" id="UP000663853"/>
    </source>
</evidence>
<reference evidence="5" key="1">
    <citation type="submission" date="2021-01" db="EMBL/GenBank/DDBJ databases">
        <authorList>
            <person name="Kaushik A."/>
        </authorList>
    </citation>
    <scope>NUCLEOTIDE SEQUENCE</scope>
    <source>
        <strain evidence="5">AG6-10EEA</strain>
    </source>
</reference>
<feature type="domain" description="NADP-dependent oxidoreductase" evidence="4">
    <location>
        <begin position="18"/>
        <end position="301"/>
    </location>
</feature>
<sequence length="360" mass="40168">MALNRSFTLNDGRVIPAIGLGTFLSKPDEVTKSVEIAANVGYKHFDLATCYQNEHEVGIALSNLKKANPNFKREDLWLTGKTWNSFHRQEHITKGLDQTLKDLGTDYLDLYLVHWPVHFKPEPSPDGKNAVNLNPLSTDPANPDVAEIALDTELSCTEVWKSMIQLRETGKVKSIGVSNFPVRILKTIIAETGVVPAVNQVEAHPLLLQDDLVEYCKEQNIHISAYAPLGNNLQGELRIIDHDVVKKLAAELGKTPAQVLIAYGVKRGYSVLPKSVTESRIRSNFEDFELPDDAYNQLVELGRKQPLTVASQGIPCHSAEFPVRHLGYLPWCLTPSDRSTCLKPRHYEGLSDELPIECRS</sequence>
<dbReference type="AlphaFoldDB" id="A0A8H3CC48"/>
<evidence type="ECO:0000256" key="3">
    <source>
        <dbReference type="PIRSR" id="PIRSR000097-3"/>
    </source>
</evidence>
<evidence type="ECO:0000256" key="1">
    <source>
        <dbReference type="PIRSR" id="PIRSR000097-1"/>
    </source>
</evidence>
<protein>
    <recommendedName>
        <fullName evidence="4">NADP-dependent oxidoreductase domain-containing protein</fullName>
    </recommendedName>
</protein>
<dbReference type="EMBL" id="CAJMXA010002314">
    <property type="protein sequence ID" value="CAE6479034.1"/>
    <property type="molecule type" value="Genomic_DNA"/>
</dbReference>
<comment type="caution">
    <text evidence="5">The sequence shown here is derived from an EMBL/GenBank/DDBJ whole genome shotgun (WGS) entry which is preliminary data.</text>
</comment>
<name>A0A8H3CC48_9AGAM</name>
<dbReference type="Pfam" id="PF00248">
    <property type="entry name" value="Aldo_ket_red"/>
    <property type="match status" value="1"/>
</dbReference>
<evidence type="ECO:0000259" key="4">
    <source>
        <dbReference type="Pfam" id="PF00248"/>
    </source>
</evidence>
<dbReference type="InterPro" id="IPR036812">
    <property type="entry name" value="NAD(P)_OxRdtase_dom_sf"/>
</dbReference>
<feature type="binding site" evidence="2">
    <location>
        <position position="114"/>
    </location>
    <ligand>
        <name>substrate</name>
    </ligand>
</feature>
<evidence type="ECO:0000256" key="2">
    <source>
        <dbReference type="PIRSR" id="PIRSR000097-2"/>
    </source>
</evidence>
<dbReference type="InterPro" id="IPR018170">
    <property type="entry name" value="Aldo/ket_reductase_CS"/>
</dbReference>
<dbReference type="GO" id="GO:0016491">
    <property type="term" value="F:oxidoreductase activity"/>
    <property type="evidence" value="ECO:0007669"/>
    <property type="project" value="InterPro"/>
</dbReference>
<organism evidence="5 6">
    <name type="scientific">Rhizoctonia solani</name>
    <dbReference type="NCBI Taxonomy" id="456999"/>
    <lineage>
        <taxon>Eukaryota</taxon>
        <taxon>Fungi</taxon>
        <taxon>Dikarya</taxon>
        <taxon>Basidiomycota</taxon>
        <taxon>Agaricomycotina</taxon>
        <taxon>Agaricomycetes</taxon>
        <taxon>Cantharellales</taxon>
        <taxon>Ceratobasidiaceae</taxon>
        <taxon>Rhizoctonia</taxon>
    </lineage>
</organism>
<dbReference type="PROSITE" id="PS00062">
    <property type="entry name" value="ALDOKETO_REDUCTASE_2"/>
    <property type="match status" value="1"/>
</dbReference>
<dbReference type="InterPro" id="IPR023210">
    <property type="entry name" value="NADP_OxRdtase_dom"/>
</dbReference>
<dbReference type="PANTHER" id="PTHR11732">
    <property type="entry name" value="ALDO/KETO REDUCTASE"/>
    <property type="match status" value="1"/>
</dbReference>
<dbReference type="Gene3D" id="3.20.20.100">
    <property type="entry name" value="NADP-dependent oxidoreductase domain"/>
    <property type="match status" value="1"/>
</dbReference>
<accession>A0A8H3CC48</accession>
<feature type="active site" description="Proton donor" evidence="1">
    <location>
        <position position="51"/>
    </location>
</feature>
<dbReference type="InterPro" id="IPR044490">
    <property type="entry name" value="AKR3B"/>
</dbReference>
<proteinExistence type="predicted"/>
<dbReference type="InterPro" id="IPR020471">
    <property type="entry name" value="AKR"/>
</dbReference>
<dbReference type="SUPFAM" id="SSF51430">
    <property type="entry name" value="NAD(P)-linked oxidoreductase"/>
    <property type="match status" value="1"/>
</dbReference>
<dbReference type="PRINTS" id="PR00069">
    <property type="entry name" value="ALDKETRDTASE"/>
</dbReference>
<gene>
    <name evidence="5" type="ORF">RDB_LOCUS85674</name>
</gene>